<dbReference type="SUPFAM" id="SSF53850">
    <property type="entry name" value="Periplasmic binding protein-like II"/>
    <property type="match status" value="1"/>
</dbReference>
<dbReference type="SMART" id="SM00062">
    <property type="entry name" value="PBPb"/>
    <property type="match status" value="1"/>
</dbReference>
<evidence type="ECO:0000256" key="2">
    <source>
        <dbReference type="ARBA" id="ARBA00022448"/>
    </source>
</evidence>
<dbReference type="PANTHER" id="PTHR30085:SF6">
    <property type="entry name" value="ABC TRANSPORTER GLUTAMINE-BINDING PROTEIN GLNH"/>
    <property type="match status" value="1"/>
</dbReference>
<evidence type="ECO:0000256" key="3">
    <source>
        <dbReference type="ARBA" id="ARBA00022729"/>
    </source>
</evidence>
<evidence type="ECO:0000313" key="6">
    <source>
        <dbReference type="EMBL" id="UXY17227.1"/>
    </source>
</evidence>
<dbReference type="Proteomes" id="UP001061302">
    <property type="component" value="Chromosome"/>
</dbReference>
<evidence type="ECO:0000313" key="7">
    <source>
        <dbReference type="Proteomes" id="UP001061302"/>
    </source>
</evidence>
<feature type="signal peptide" evidence="4">
    <location>
        <begin position="1"/>
        <end position="18"/>
    </location>
</feature>
<keyword evidence="3 4" id="KW-0732">Signal</keyword>
<gene>
    <name evidence="6" type="ORF">N8I74_09530</name>
</gene>
<evidence type="ECO:0000259" key="5">
    <source>
        <dbReference type="SMART" id="SM00062"/>
    </source>
</evidence>
<protein>
    <submittedName>
        <fullName evidence="6">Transporter substrate-binding domain-containing protein</fullName>
    </submittedName>
</protein>
<dbReference type="InterPro" id="IPR001638">
    <property type="entry name" value="Solute-binding_3/MltF_N"/>
</dbReference>
<organism evidence="6 7">
    <name type="scientific">Chitiniphilus purpureus</name>
    <dbReference type="NCBI Taxonomy" id="2981137"/>
    <lineage>
        <taxon>Bacteria</taxon>
        <taxon>Pseudomonadati</taxon>
        <taxon>Pseudomonadota</taxon>
        <taxon>Betaproteobacteria</taxon>
        <taxon>Neisseriales</taxon>
        <taxon>Chitinibacteraceae</taxon>
        <taxon>Chitiniphilus</taxon>
    </lineage>
</organism>
<dbReference type="PANTHER" id="PTHR30085">
    <property type="entry name" value="AMINO ACID ABC TRANSPORTER PERMEASE"/>
    <property type="match status" value="1"/>
</dbReference>
<proteinExistence type="inferred from homology"/>
<dbReference type="RefSeq" id="WP_263126658.1">
    <property type="nucleotide sequence ID" value="NZ_CP106753.1"/>
</dbReference>
<sequence>MRHLLLAALVALAGLAHADDLTDIKKKGEILIGVKDSSPPFSQLDPKTRLLRGYDIEFAQGIARRLGVKPVFITVESDDRIPALKKRQVDLVVADLTRTRDREKEIDFSVAYFVTEDKVLGKKGRFKQESDLNAARLGATATSSTAKMLRKDFPQAKLVEFEDKPEIVKALVTGQIDGAVADGPVLASFQARLPANVRGQYEVSSFALSIKTIAVGLRKGEKELQAAVNAALVDMETSGDALKSFDRWFGSGSTEPMMRIFTISSFRTQ</sequence>
<accession>A0ABY6DSB7</accession>
<dbReference type="Pfam" id="PF00497">
    <property type="entry name" value="SBP_bac_3"/>
    <property type="match status" value="1"/>
</dbReference>
<evidence type="ECO:0000256" key="4">
    <source>
        <dbReference type="SAM" id="SignalP"/>
    </source>
</evidence>
<dbReference type="InterPro" id="IPR051455">
    <property type="entry name" value="Bact_solute-bind_prot3"/>
</dbReference>
<keyword evidence="2" id="KW-0813">Transport</keyword>
<evidence type="ECO:0000256" key="1">
    <source>
        <dbReference type="ARBA" id="ARBA00010333"/>
    </source>
</evidence>
<reference evidence="6" key="1">
    <citation type="submission" date="2022-10" db="EMBL/GenBank/DDBJ databases">
        <title>Chitiniphilus purpureus sp. nov., a novel chitin-degrading bacterium isolated from crawfish pond sediment.</title>
        <authorList>
            <person name="Li K."/>
        </authorList>
    </citation>
    <scope>NUCLEOTIDE SEQUENCE</scope>
    <source>
        <strain evidence="6">CD1</strain>
    </source>
</reference>
<feature type="domain" description="Solute-binding protein family 3/N-terminal" evidence="5">
    <location>
        <begin position="29"/>
        <end position="252"/>
    </location>
</feature>
<dbReference type="EMBL" id="CP106753">
    <property type="protein sequence ID" value="UXY17227.1"/>
    <property type="molecule type" value="Genomic_DNA"/>
</dbReference>
<dbReference type="Gene3D" id="3.40.190.10">
    <property type="entry name" value="Periplasmic binding protein-like II"/>
    <property type="match status" value="2"/>
</dbReference>
<comment type="similarity">
    <text evidence="1">Belongs to the bacterial solute-binding protein 3 family.</text>
</comment>
<feature type="chain" id="PRO_5045897272" evidence="4">
    <location>
        <begin position="19"/>
        <end position="269"/>
    </location>
</feature>
<keyword evidence="7" id="KW-1185">Reference proteome</keyword>
<name>A0ABY6DSB7_9NEIS</name>